<organism evidence="1 2">
    <name type="scientific">Pseudonocardia benzenivorans</name>
    <dbReference type="NCBI Taxonomy" id="228005"/>
    <lineage>
        <taxon>Bacteria</taxon>
        <taxon>Bacillati</taxon>
        <taxon>Actinomycetota</taxon>
        <taxon>Actinomycetes</taxon>
        <taxon>Pseudonocardiales</taxon>
        <taxon>Pseudonocardiaceae</taxon>
        <taxon>Pseudonocardia</taxon>
    </lineage>
</organism>
<proteinExistence type="predicted"/>
<comment type="caution">
    <text evidence="1">The sequence shown here is derived from an EMBL/GenBank/DDBJ whole genome shotgun (WGS) entry which is preliminary data.</text>
</comment>
<dbReference type="RefSeq" id="WP_346091020.1">
    <property type="nucleotide sequence ID" value="NZ_BAABKS010000017.1"/>
</dbReference>
<protein>
    <submittedName>
        <fullName evidence="1">Uncharacterized protein</fullName>
    </submittedName>
</protein>
<gene>
    <name evidence="1" type="ORF">ACFQ34_02015</name>
</gene>
<accession>A0ABW3VCQ3</accession>
<evidence type="ECO:0000313" key="1">
    <source>
        <dbReference type="EMBL" id="MFD1232049.1"/>
    </source>
</evidence>
<evidence type="ECO:0000313" key="2">
    <source>
        <dbReference type="Proteomes" id="UP001597182"/>
    </source>
</evidence>
<dbReference type="Proteomes" id="UP001597182">
    <property type="component" value="Unassembled WGS sequence"/>
</dbReference>
<dbReference type="EMBL" id="JBHTMB010000012">
    <property type="protein sequence ID" value="MFD1232049.1"/>
    <property type="molecule type" value="Genomic_DNA"/>
</dbReference>
<sequence length="279" mass="29788">MDSTTERLLLGVGGGAARLVWRAGRPLRFATTTLANGAVATVTFVAPRTTAALVRRGRRDRVLLARWWNDLFRLVVGQVVDALLRAVDLTSLIREHVEIDALAAGLDVDAVVARVDLDAVVARLDLDAVVRRLDLDAVVRRLDLDAVIAGVDLDAAVAGVDLERVVERIDVDRIVGQVDVDAVVSRVDLDRVLASLDVDQVAARLDVEAVLARVDLVGIAREVMDALDLPEIIRSSTGALTSDTVRAVRTEAMAADGAVSGAVDRLLRRGGAARRPAVP</sequence>
<reference evidence="2" key="1">
    <citation type="journal article" date="2019" name="Int. J. Syst. Evol. Microbiol.">
        <title>The Global Catalogue of Microorganisms (GCM) 10K type strain sequencing project: providing services to taxonomists for standard genome sequencing and annotation.</title>
        <authorList>
            <consortium name="The Broad Institute Genomics Platform"/>
            <consortium name="The Broad Institute Genome Sequencing Center for Infectious Disease"/>
            <person name="Wu L."/>
            <person name="Ma J."/>
        </authorList>
    </citation>
    <scope>NUCLEOTIDE SEQUENCE [LARGE SCALE GENOMIC DNA]</scope>
    <source>
        <strain evidence="2">CCUG 49018</strain>
    </source>
</reference>
<keyword evidence="2" id="KW-1185">Reference proteome</keyword>
<name>A0ABW3VCQ3_9PSEU</name>